<gene>
    <name evidence="2" type="ORF">D2V05_11330</name>
    <name evidence="3" type="ORF">FQ017_11220</name>
</gene>
<dbReference type="Proteomes" id="UP000266691">
    <property type="component" value="Unassembled WGS sequence"/>
</dbReference>
<name>A0A3A1NGG1_9FLAO</name>
<dbReference type="Gene3D" id="3.40.1420.30">
    <property type="match status" value="1"/>
</dbReference>
<comment type="caution">
    <text evidence="2">The sequence shown here is derived from an EMBL/GenBank/DDBJ whole genome shotgun (WGS) entry which is preliminary data.</text>
</comment>
<protein>
    <recommendedName>
        <fullName evidence="6">Beta-lactamase-inhibitor-like PepSY-like domain-containing protein</fullName>
    </recommendedName>
</protein>
<keyword evidence="5" id="KW-1185">Reference proteome</keyword>
<accession>A0A3A1NGG1</accession>
<organism evidence="2 4">
    <name type="scientific">Flagellimonas pelagia</name>
    <dbReference type="NCBI Taxonomy" id="2306998"/>
    <lineage>
        <taxon>Bacteria</taxon>
        <taxon>Pseudomonadati</taxon>
        <taxon>Bacteroidota</taxon>
        <taxon>Flavobacteriia</taxon>
        <taxon>Flavobacteriales</taxon>
        <taxon>Flavobacteriaceae</taxon>
        <taxon>Flagellimonas</taxon>
    </lineage>
</organism>
<dbReference type="RefSeq" id="WP_119647778.1">
    <property type="nucleotide sequence ID" value="NZ_QXFI01000026.1"/>
</dbReference>
<keyword evidence="1" id="KW-0732">Signal</keyword>
<evidence type="ECO:0000313" key="4">
    <source>
        <dbReference type="Proteomes" id="UP000266691"/>
    </source>
</evidence>
<evidence type="ECO:0000313" key="5">
    <source>
        <dbReference type="Proteomes" id="UP000321621"/>
    </source>
</evidence>
<proteinExistence type="predicted"/>
<sequence length="100" mass="10919">MKNLAIATVLSFVGITAFANVESPELDVDNATVIVAQDFEEIEVSSLPEAVSKAVEKNYPTAKIDKAYKNEKDQYKLDLSLEDGTTGTVYADAEGNWIDM</sequence>
<dbReference type="EMBL" id="VNWK01000026">
    <property type="protein sequence ID" value="TXJ93984.1"/>
    <property type="molecule type" value="Genomic_DNA"/>
</dbReference>
<reference evidence="3 5" key="2">
    <citation type="submission" date="2019-07" db="EMBL/GenBank/DDBJ databases">
        <title>Draft genome of two Muricauda strains isolated from deep sea.</title>
        <authorList>
            <person name="Sun C."/>
        </authorList>
    </citation>
    <scope>NUCLEOTIDE SEQUENCE [LARGE SCALE GENOMIC DNA]</scope>
    <source>
        <strain evidence="3 5">72</strain>
    </source>
</reference>
<evidence type="ECO:0000313" key="2">
    <source>
        <dbReference type="EMBL" id="RIV44079.1"/>
    </source>
</evidence>
<dbReference type="SUPFAM" id="SSF160574">
    <property type="entry name" value="BT0923-like"/>
    <property type="match status" value="1"/>
</dbReference>
<reference evidence="2 4" key="1">
    <citation type="submission" date="2018-08" db="EMBL/GenBank/DDBJ databases">
        <title>Proposal of Muricauda 72 sp.nov. and Muricauda NH166 sp.nov., isolated from seawater.</title>
        <authorList>
            <person name="Cheng H."/>
            <person name="Wu Y.-H."/>
            <person name="Guo L.-L."/>
            <person name="Xu X.-W."/>
        </authorList>
    </citation>
    <scope>NUCLEOTIDE SEQUENCE [LARGE SCALE GENOMIC DNA]</scope>
    <source>
        <strain evidence="2 4">72</strain>
    </source>
</reference>
<dbReference type="EMBL" id="QXFI01000026">
    <property type="protein sequence ID" value="RIV44079.1"/>
    <property type="molecule type" value="Genomic_DNA"/>
</dbReference>
<feature type="signal peptide" evidence="1">
    <location>
        <begin position="1"/>
        <end position="19"/>
    </location>
</feature>
<evidence type="ECO:0000313" key="3">
    <source>
        <dbReference type="EMBL" id="TXJ93984.1"/>
    </source>
</evidence>
<feature type="chain" id="PRO_5017236724" description="Beta-lactamase-inhibitor-like PepSY-like domain-containing protein" evidence="1">
    <location>
        <begin position="20"/>
        <end position="100"/>
    </location>
</feature>
<dbReference type="Proteomes" id="UP000321621">
    <property type="component" value="Unassembled WGS sequence"/>
</dbReference>
<dbReference type="OrthoDB" id="1099258at2"/>
<evidence type="ECO:0008006" key="6">
    <source>
        <dbReference type="Google" id="ProtNLM"/>
    </source>
</evidence>
<dbReference type="AlphaFoldDB" id="A0A3A1NGG1"/>
<evidence type="ECO:0000256" key="1">
    <source>
        <dbReference type="SAM" id="SignalP"/>
    </source>
</evidence>